<organism evidence="1 2">
    <name type="scientific">Artomyces pyxidatus</name>
    <dbReference type="NCBI Taxonomy" id="48021"/>
    <lineage>
        <taxon>Eukaryota</taxon>
        <taxon>Fungi</taxon>
        <taxon>Dikarya</taxon>
        <taxon>Basidiomycota</taxon>
        <taxon>Agaricomycotina</taxon>
        <taxon>Agaricomycetes</taxon>
        <taxon>Russulales</taxon>
        <taxon>Auriscalpiaceae</taxon>
        <taxon>Artomyces</taxon>
    </lineage>
</organism>
<reference evidence="1" key="2">
    <citation type="journal article" date="2022" name="New Phytol.">
        <title>Evolutionary transition to the ectomycorrhizal habit in the genomes of a hyperdiverse lineage of mushroom-forming fungi.</title>
        <authorList>
            <person name="Looney B."/>
            <person name="Miyauchi S."/>
            <person name="Morin E."/>
            <person name="Drula E."/>
            <person name="Courty P.E."/>
            <person name="Kohler A."/>
            <person name="Kuo A."/>
            <person name="LaButti K."/>
            <person name="Pangilinan J."/>
            <person name="Lipzen A."/>
            <person name="Riley R."/>
            <person name="Andreopoulos W."/>
            <person name="He G."/>
            <person name="Johnson J."/>
            <person name="Nolan M."/>
            <person name="Tritt A."/>
            <person name="Barry K.W."/>
            <person name="Grigoriev I.V."/>
            <person name="Nagy L.G."/>
            <person name="Hibbett D."/>
            <person name="Henrissat B."/>
            <person name="Matheny P.B."/>
            <person name="Labbe J."/>
            <person name="Martin F.M."/>
        </authorList>
    </citation>
    <scope>NUCLEOTIDE SEQUENCE</scope>
    <source>
        <strain evidence="1">HHB10654</strain>
    </source>
</reference>
<protein>
    <submittedName>
        <fullName evidence="1">Uncharacterized protein</fullName>
    </submittedName>
</protein>
<sequence>MLQCERILEPRISAASHFLDPQSRVRRCTDRWRRGDAGGRDKTGTKHEDSADASIRSSERPSQAAYSTPLSLRAHGPECSPLNNPHYSADRELDYTIRELRGSFNVTAHVLPTLDLVRILLCSLHGCTSLRQCLVAWLTQFGTHCTSRLRTRSCICIGGTIIRDLIGCDIAR</sequence>
<evidence type="ECO:0000313" key="2">
    <source>
        <dbReference type="Proteomes" id="UP000814140"/>
    </source>
</evidence>
<keyword evidence="2" id="KW-1185">Reference proteome</keyword>
<comment type="caution">
    <text evidence="1">The sequence shown here is derived from an EMBL/GenBank/DDBJ whole genome shotgun (WGS) entry which is preliminary data.</text>
</comment>
<evidence type="ECO:0000313" key="1">
    <source>
        <dbReference type="EMBL" id="KAI0061299.1"/>
    </source>
</evidence>
<reference evidence="1" key="1">
    <citation type="submission" date="2021-03" db="EMBL/GenBank/DDBJ databases">
        <authorList>
            <consortium name="DOE Joint Genome Institute"/>
            <person name="Ahrendt S."/>
            <person name="Looney B.P."/>
            <person name="Miyauchi S."/>
            <person name="Morin E."/>
            <person name="Drula E."/>
            <person name="Courty P.E."/>
            <person name="Chicoki N."/>
            <person name="Fauchery L."/>
            <person name="Kohler A."/>
            <person name="Kuo A."/>
            <person name="Labutti K."/>
            <person name="Pangilinan J."/>
            <person name="Lipzen A."/>
            <person name="Riley R."/>
            <person name="Andreopoulos W."/>
            <person name="He G."/>
            <person name="Johnson J."/>
            <person name="Barry K.W."/>
            <person name="Grigoriev I.V."/>
            <person name="Nagy L."/>
            <person name="Hibbett D."/>
            <person name="Henrissat B."/>
            <person name="Matheny P.B."/>
            <person name="Labbe J."/>
            <person name="Martin F."/>
        </authorList>
    </citation>
    <scope>NUCLEOTIDE SEQUENCE</scope>
    <source>
        <strain evidence="1">HHB10654</strain>
    </source>
</reference>
<dbReference type="Proteomes" id="UP000814140">
    <property type="component" value="Unassembled WGS sequence"/>
</dbReference>
<proteinExistence type="predicted"/>
<accession>A0ACB8SXI6</accession>
<dbReference type="EMBL" id="MU277213">
    <property type="protein sequence ID" value="KAI0061299.1"/>
    <property type="molecule type" value="Genomic_DNA"/>
</dbReference>
<gene>
    <name evidence="1" type="ORF">BV25DRAFT_774592</name>
</gene>
<name>A0ACB8SXI6_9AGAM</name>